<dbReference type="EMBL" id="AMZH03009874">
    <property type="protein sequence ID" value="RRT55893.1"/>
    <property type="molecule type" value="Genomic_DNA"/>
</dbReference>
<evidence type="ECO:0000313" key="3">
    <source>
        <dbReference type="Proteomes" id="UP000287651"/>
    </source>
</evidence>
<organism evidence="2 3">
    <name type="scientific">Ensete ventricosum</name>
    <name type="common">Abyssinian banana</name>
    <name type="synonym">Musa ensete</name>
    <dbReference type="NCBI Taxonomy" id="4639"/>
    <lineage>
        <taxon>Eukaryota</taxon>
        <taxon>Viridiplantae</taxon>
        <taxon>Streptophyta</taxon>
        <taxon>Embryophyta</taxon>
        <taxon>Tracheophyta</taxon>
        <taxon>Spermatophyta</taxon>
        <taxon>Magnoliopsida</taxon>
        <taxon>Liliopsida</taxon>
        <taxon>Zingiberales</taxon>
        <taxon>Musaceae</taxon>
        <taxon>Ensete</taxon>
    </lineage>
</organism>
<evidence type="ECO:0000256" key="1">
    <source>
        <dbReference type="SAM" id="SignalP"/>
    </source>
</evidence>
<sequence length="50" mass="5499">MLCLINCSFFRGSLAVESLFALLEWGSGGMCSHNRIISFRSSTNHFSITG</sequence>
<reference evidence="2 3" key="1">
    <citation type="journal article" date="2014" name="Agronomy (Basel)">
        <title>A Draft Genome Sequence for Ensete ventricosum, the Drought-Tolerant Tree Against Hunger.</title>
        <authorList>
            <person name="Harrison J."/>
            <person name="Moore K.A."/>
            <person name="Paszkiewicz K."/>
            <person name="Jones T."/>
            <person name="Grant M."/>
            <person name="Ambacheew D."/>
            <person name="Muzemil S."/>
            <person name="Studholme D.J."/>
        </authorList>
    </citation>
    <scope>NUCLEOTIDE SEQUENCE [LARGE SCALE GENOMIC DNA]</scope>
</reference>
<dbReference type="AlphaFoldDB" id="A0A426YVY4"/>
<evidence type="ECO:0000313" key="2">
    <source>
        <dbReference type="EMBL" id="RRT55893.1"/>
    </source>
</evidence>
<dbReference type="Proteomes" id="UP000287651">
    <property type="component" value="Unassembled WGS sequence"/>
</dbReference>
<gene>
    <name evidence="2" type="ORF">B296_00028662</name>
</gene>
<comment type="caution">
    <text evidence="2">The sequence shown here is derived from an EMBL/GenBank/DDBJ whole genome shotgun (WGS) entry which is preliminary data.</text>
</comment>
<feature type="signal peptide" evidence="1">
    <location>
        <begin position="1"/>
        <end position="15"/>
    </location>
</feature>
<protein>
    <submittedName>
        <fullName evidence="2">Uncharacterized protein</fullName>
    </submittedName>
</protein>
<keyword evidence="1" id="KW-0732">Signal</keyword>
<proteinExistence type="predicted"/>
<name>A0A426YVY4_ENSVE</name>
<feature type="chain" id="PRO_5019148911" evidence="1">
    <location>
        <begin position="16"/>
        <end position="50"/>
    </location>
</feature>
<accession>A0A426YVY4</accession>